<dbReference type="FunFam" id="4.10.950.10:FF:000002">
    <property type="entry name" value="60S ribosomal protein L2"/>
    <property type="match status" value="1"/>
</dbReference>
<evidence type="ECO:0000259" key="4">
    <source>
        <dbReference type="SMART" id="SM01382"/>
    </source>
</evidence>
<dbReference type="Gene3D" id="2.30.30.30">
    <property type="match status" value="1"/>
</dbReference>
<comment type="similarity">
    <text evidence="1">Belongs to the universal ribosomal protein uL2 family.</text>
</comment>
<dbReference type="FunFam" id="2.30.30.30:FF:000006">
    <property type="entry name" value="60S ribosomal protein L8"/>
    <property type="match status" value="1"/>
</dbReference>
<keyword evidence="2" id="KW-0689">Ribosomal protein</keyword>
<dbReference type="Gene3D" id="2.40.50.140">
    <property type="entry name" value="Nucleic acid-binding proteins"/>
    <property type="match status" value="1"/>
</dbReference>
<dbReference type="GO" id="GO:0003735">
    <property type="term" value="F:structural constituent of ribosome"/>
    <property type="evidence" value="ECO:0007669"/>
    <property type="project" value="InterPro"/>
</dbReference>
<dbReference type="GO" id="GO:0003723">
    <property type="term" value="F:RNA binding"/>
    <property type="evidence" value="ECO:0007669"/>
    <property type="project" value="TreeGrafter"/>
</dbReference>
<dbReference type="Pfam" id="PF03947">
    <property type="entry name" value="Ribosomal_L2_C"/>
    <property type="match status" value="1"/>
</dbReference>
<dbReference type="InterPro" id="IPR022671">
    <property type="entry name" value="Ribosomal_uL2_CS"/>
</dbReference>
<dbReference type="InterPro" id="IPR002171">
    <property type="entry name" value="Ribosomal_uL2"/>
</dbReference>
<name>A0A437ANV0_9MICR</name>
<dbReference type="OrthoDB" id="10267824at2759"/>
<dbReference type="InterPro" id="IPR014722">
    <property type="entry name" value="Rib_uL2_dom2"/>
</dbReference>
<dbReference type="PROSITE" id="PS00467">
    <property type="entry name" value="RIBOSOMAL_L2"/>
    <property type="match status" value="1"/>
</dbReference>
<evidence type="ECO:0000256" key="3">
    <source>
        <dbReference type="ARBA" id="ARBA00023274"/>
    </source>
</evidence>
<keyword evidence="6" id="KW-1185">Reference proteome</keyword>
<dbReference type="AlphaFoldDB" id="A0A437ANV0"/>
<dbReference type="SUPFAM" id="SSF50104">
    <property type="entry name" value="Translation proteins SH3-like domain"/>
    <property type="match status" value="1"/>
</dbReference>
<gene>
    <name evidence="5" type="ORF">TUBRATIS_006280</name>
</gene>
<evidence type="ECO:0000256" key="1">
    <source>
        <dbReference type="ARBA" id="ARBA00005636"/>
    </source>
</evidence>
<dbReference type="PANTHER" id="PTHR13691">
    <property type="entry name" value="RIBOSOMAL PROTEIN L2"/>
    <property type="match status" value="1"/>
</dbReference>
<dbReference type="InterPro" id="IPR008991">
    <property type="entry name" value="Translation_prot_SH3-like_sf"/>
</dbReference>
<dbReference type="VEuPathDB" id="MicrosporidiaDB:TUBRATIS_006280"/>
<reference evidence="5 6" key="1">
    <citation type="submission" date="2018-10" db="EMBL/GenBank/DDBJ databases">
        <title>Draft genome sequence of the microsporidian Tubulinosema ratisbonensis.</title>
        <authorList>
            <person name="Polonais V."/>
            <person name="Peyretaillade E."/>
            <person name="Niehus S."/>
            <person name="Wawrzyniak I."/>
            <person name="Franchet A."/>
            <person name="Gaspin C."/>
            <person name="Reichstadt M."/>
            <person name="Belser C."/>
            <person name="Labadie K."/>
            <person name="Delbac F."/>
            <person name="Ferrandon D."/>
        </authorList>
    </citation>
    <scope>NUCLEOTIDE SEQUENCE [LARGE SCALE GENOMIC DNA]</scope>
    <source>
        <strain evidence="5 6">Franzen</strain>
    </source>
</reference>
<dbReference type="GO" id="GO:0002181">
    <property type="term" value="P:cytoplasmic translation"/>
    <property type="evidence" value="ECO:0007669"/>
    <property type="project" value="TreeGrafter"/>
</dbReference>
<dbReference type="SMART" id="SM01382">
    <property type="entry name" value="Ribosomal_L2_C"/>
    <property type="match status" value="1"/>
</dbReference>
<dbReference type="EMBL" id="RCSS01000132">
    <property type="protein sequence ID" value="RVD92850.1"/>
    <property type="molecule type" value="Genomic_DNA"/>
</dbReference>
<organism evidence="5 6">
    <name type="scientific">Tubulinosema ratisbonensis</name>
    <dbReference type="NCBI Taxonomy" id="291195"/>
    <lineage>
        <taxon>Eukaryota</taxon>
        <taxon>Fungi</taxon>
        <taxon>Fungi incertae sedis</taxon>
        <taxon>Microsporidia</taxon>
        <taxon>Tubulinosematoidea</taxon>
        <taxon>Tubulinosematidae</taxon>
        <taxon>Tubulinosema</taxon>
    </lineage>
</organism>
<sequence length="247" mass="26567">MSKIIRKLRLEKPHKQRSDKYKKGDTIIPSTDKMIRGIIKEMVHERGRVAPLSVIEGECEGEKMKILLCSVEGTFVGQKILLGENAPISIGNVLPLKNIPEGTEVCSVEFEKNDGGKIARSSGSYVTIIAHNKDSNITTLKLPSGVKKNVSSEGRAVIGVVAGGGVNEKPILKASVAHFKAKARGQKFPRVRGVAMNPVDHPHGGGNHQHIGHPSTISKHAPPNAKVGLVGARRTGLRRGSKKVLTK</sequence>
<comment type="caution">
    <text evidence="5">The sequence shown here is derived from an EMBL/GenBank/DDBJ whole genome shotgun (WGS) entry which is preliminary data.</text>
</comment>
<accession>A0A437ANV0</accession>
<dbReference type="InterPro" id="IPR012340">
    <property type="entry name" value="NA-bd_OB-fold"/>
</dbReference>
<proteinExistence type="inferred from homology"/>
<dbReference type="PIRSF" id="PIRSF002158">
    <property type="entry name" value="Ribosomal_L2"/>
    <property type="match status" value="1"/>
</dbReference>
<dbReference type="PANTHER" id="PTHR13691:SF16">
    <property type="entry name" value="LARGE RIBOSOMAL SUBUNIT PROTEIN UL2"/>
    <property type="match status" value="1"/>
</dbReference>
<dbReference type="Proteomes" id="UP000282876">
    <property type="component" value="Unassembled WGS sequence"/>
</dbReference>
<protein>
    <submittedName>
        <fullName evidence="5">60S ribosomal L8</fullName>
    </submittedName>
</protein>
<dbReference type="InterPro" id="IPR014726">
    <property type="entry name" value="Ribosomal_uL2_dom3"/>
</dbReference>
<evidence type="ECO:0000313" key="5">
    <source>
        <dbReference type="EMBL" id="RVD92850.1"/>
    </source>
</evidence>
<feature type="domain" description="Large ribosomal subunit protein uL2 C-terminal" evidence="4">
    <location>
        <begin position="88"/>
        <end position="223"/>
    </location>
</feature>
<dbReference type="GO" id="GO:0022625">
    <property type="term" value="C:cytosolic large ribosomal subunit"/>
    <property type="evidence" value="ECO:0007669"/>
    <property type="project" value="TreeGrafter"/>
</dbReference>
<evidence type="ECO:0000313" key="6">
    <source>
        <dbReference type="Proteomes" id="UP000282876"/>
    </source>
</evidence>
<dbReference type="InterPro" id="IPR022669">
    <property type="entry name" value="Ribosomal_uL2_C"/>
</dbReference>
<dbReference type="STRING" id="291195.A0A437ANV0"/>
<keyword evidence="3" id="KW-0687">Ribonucleoprotein</keyword>
<dbReference type="Gene3D" id="4.10.950.10">
    <property type="entry name" value="Ribosomal protein L2, domain 3"/>
    <property type="match status" value="1"/>
</dbReference>
<evidence type="ECO:0000256" key="2">
    <source>
        <dbReference type="ARBA" id="ARBA00022980"/>
    </source>
</evidence>